<comment type="caution">
    <text evidence="3">The sequence shown here is derived from an EMBL/GenBank/DDBJ whole genome shotgun (WGS) entry which is preliminary data.</text>
</comment>
<keyword evidence="4" id="KW-1185">Reference proteome</keyword>
<sequence length="205" mass="22358">MKWTPHLISAFLPLFLAMPAGNASAGQGAQSWFLEQGYVPPEKGQIIACHGYGCARRTAVPVDATLIHRASAILKSAKTSPETERRALGEVVKLYTSYLATQFGSPPDTPKSPPSKAGVSGQMDCVDETANTTSLLLILQDNGLLAFHEVERPQSRGLFLDGRYPHTTAIISEKANHRKWAVDPWAKAPGERPDILPLSQWRQDS</sequence>
<feature type="chain" id="PRO_5047054768" evidence="2">
    <location>
        <begin position="26"/>
        <end position="205"/>
    </location>
</feature>
<keyword evidence="2" id="KW-0732">Signal</keyword>
<reference evidence="3 4" key="1">
    <citation type="submission" date="2021-09" db="EMBL/GenBank/DDBJ databases">
        <title>The complete genome sequence of a new microorganism.</title>
        <authorList>
            <person name="Zi Z."/>
        </authorList>
    </citation>
    <scope>NUCLEOTIDE SEQUENCE [LARGE SCALE GENOMIC DNA]</scope>
    <source>
        <strain evidence="3 4">WGZ8</strain>
    </source>
</reference>
<protein>
    <submittedName>
        <fullName evidence="3">Uncharacterized protein</fullName>
    </submittedName>
</protein>
<accession>A0ABS7VLW8</accession>
<evidence type="ECO:0000256" key="2">
    <source>
        <dbReference type="SAM" id="SignalP"/>
    </source>
</evidence>
<gene>
    <name evidence="3" type="ORF">K9B37_09575</name>
</gene>
<feature type="signal peptide" evidence="2">
    <location>
        <begin position="1"/>
        <end position="25"/>
    </location>
</feature>
<name>A0ABS7VLW8_9HYPH</name>
<evidence type="ECO:0000313" key="3">
    <source>
        <dbReference type="EMBL" id="MBZ6076528.1"/>
    </source>
</evidence>
<dbReference type="RefSeq" id="WP_224312858.1">
    <property type="nucleotide sequence ID" value="NZ_JAIRBM010000006.1"/>
</dbReference>
<dbReference type="EMBL" id="JAIRBM010000006">
    <property type="protein sequence ID" value="MBZ6076528.1"/>
    <property type="molecule type" value="Genomic_DNA"/>
</dbReference>
<proteinExistence type="predicted"/>
<evidence type="ECO:0000256" key="1">
    <source>
        <dbReference type="SAM" id="MobiDB-lite"/>
    </source>
</evidence>
<feature type="region of interest" description="Disordered" evidence="1">
    <location>
        <begin position="103"/>
        <end position="122"/>
    </location>
</feature>
<dbReference type="Proteomes" id="UP000704176">
    <property type="component" value="Unassembled WGS sequence"/>
</dbReference>
<evidence type="ECO:0000313" key="4">
    <source>
        <dbReference type="Proteomes" id="UP000704176"/>
    </source>
</evidence>
<organism evidence="3 4">
    <name type="scientific">Microvirga puerhi</name>
    <dbReference type="NCBI Taxonomy" id="2876078"/>
    <lineage>
        <taxon>Bacteria</taxon>
        <taxon>Pseudomonadati</taxon>
        <taxon>Pseudomonadota</taxon>
        <taxon>Alphaproteobacteria</taxon>
        <taxon>Hyphomicrobiales</taxon>
        <taxon>Methylobacteriaceae</taxon>
        <taxon>Microvirga</taxon>
    </lineage>
</organism>